<dbReference type="Gene3D" id="2.40.10.10">
    <property type="entry name" value="Trypsin-like serine proteases"/>
    <property type="match status" value="2"/>
</dbReference>
<dbReference type="InterPro" id="IPR043504">
    <property type="entry name" value="Peptidase_S1_PA_chymotrypsin"/>
</dbReference>
<sequence>MMKKLWYFFLAFLVVCFVAKPGFAMPLPGGDLDRQQAIDTFFKDKPDDLLEGIWITDDNKYEIAIVKNDFSVCEGYDYLGFIVQSTDSAWEKGKIKLQLKVTAVPKVFTGLVHKKANGYLTVTDGQALGTTFRLATNQIMEYFGERKERKLLFRIYPGNDAAVQAPNRIGTGFFITQDLVVTSNHVVDNAKTIEIKNTNGLKTAATVVAKDPANDLALLKVSKLAAPVKPLPMASYGTPKDGDSVYTVGFPLPNLLGAKPKLSEGIINSITGIQDDARVLQISIPIQPGNSGGPLFNTKGQVVGVVTASVNPYKALLLTGTFPQNVNFAMKINYVDNLVYTLADPVRLPRKRGSADLTPAQIMALAKEAVVQVEVQ</sequence>
<dbReference type="PANTHER" id="PTHR43343:SF3">
    <property type="entry name" value="PROTEASE DO-LIKE 8, CHLOROPLASTIC"/>
    <property type="match status" value="1"/>
</dbReference>
<comment type="similarity">
    <text evidence="1">Belongs to the peptidase S1C family.</text>
</comment>
<dbReference type="InterPro" id="IPR009003">
    <property type="entry name" value="Peptidase_S1_PA"/>
</dbReference>
<gene>
    <name evidence="4" type="ORF">SPACI_055430</name>
</gene>
<dbReference type="InterPro" id="IPR051201">
    <property type="entry name" value="Chloro_Bact_Ser_Proteases"/>
</dbReference>
<keyword evidence="2" id="KW-0645">Protease</keyword>
<accession>A0ABZ3JAH6</accession>
<evidence type="ECO:0000313" key="5">
    <source>
        <dbReference type="Proteomes" id="UP000216052"/>
    </source>
</evidence>
<proteinExistence type="inferred from homology"/>
<dbReference type="SUPFAM" id="SSF50494">
    <property type="entry name" value="Trypsin-like serine proteases"/>
    <property type="match status" value="1"/>
</dbReference>
<keyword evidence="3" id="KW-0378">Hydrolase</keyword>
<dbReference type="PRINTS" id="PR00834">
    <property type="entry name" value="PROTEASES2C"/>
</dbReference>
<name>A0ABZ3JAH6_SPOA4</name>
<dbReference type="PANTHER" id="PTHR43343">
    <property type="entry name" value="PEPTIDASE S12"/>
    <property type="match status" value="1"/>
</dbReference>
<keyword evidence="5" id="KW-1185">Reference proteome</keyword>
<dbReference type="InterPro" id="IPR001940">
    <property type="entry name" value="Peptidase_S1C"/>
</dbReference>
<evidence type="ECO:0008006" key="6">
    <source>
        <dbReference type="Google" id="ProtNLM"/>
    </source>
</evidence>
<reference evidence="4" key="1">
    <citation type="submission" date="2024-05" db="EMBL/GenBank/DDBJ databases">
        <title>Isolation and characterization of Sporomusa carbonis sp. nov., a carboxydotrophic hydrogenogen in the genus of Sporomusa isolated from a charcoal burning pile.</title>
        <authorList>
            <person name="Boeer T."/>
            <person name="Rosenbaum F."/>
            <person name="Eysell L."/>
            <person name="Mueller V."/>
            <person name="Daniel R."/>
            <person name="Poehlein A."/>
        </authorList>
    </citation>
    <scope>NUCLEOTIDE SEQUENCE [LARGE SCALE GENOMIC DNA]</scope>
    <source>
        <strain evidence="4">DSM 3132</strain>
    </source>
</reference>
<evidence type="ECO:0000256" key="1">
    <source>
        <dbReference type="ARBA" id="ARBA00010541"/>
    </source>
</evidence>
<protein>
    <recommendedName>
        <fullName evidence="6">Serine protease</fullName>
    </recommendedName>
</protein>
<evidence type="ECO:0000256" key="2">
    <source>
        <dbReference type="ARBA" id="ARBA00022670"/>
    </source>
</evidence>
<dbReference type="Proteomes" id="UP000216052">
    <property type="component" value="Chromosome"/>
</dbReference>
<dbReference type="RefSeq" id="WP_093793410.1">
    <property type="nucleotide sequence ID" value="NZ_CP155571.1"/>
</dbReference>
<evidence type="ECO:0000313" key="4">
    <source>
        <dbReference type="EMBL" id="XFO75422.1"/>
    </source>
</evidence>
<dbReference type="EMBL" id="CP155571">
    <property type="protein sequence ID" value="XFO75422.1"/>
    <property type="molecule type" value="Genomic_DNA"/>
</dbReference>
<organism evidence="4 5">
    <name type="scientific">Sporomusa acidovorans (strain ATCC 49682 / DSM 3132 / Mol)</name>
    <dbReference type="NCBI Taxonomy" id="1123286"/>
    <lineage>
        <taxon>Bacteria</taxon>
        <taxon>Bacillati</taxon>
        <taxon>Bacillota</taxon>
        <taxon>Negativicutes</taxon>
        <taxon>Selenomonadales</taxon>
        <taxon>Sporomusaceae</taxon>
        <taxon>Sporomusa</taxon>
    </lineage>
</organism>
<dbReference type="Pfam" id="PF13365">
    <property type="entry name" value="Trypsin_2"/>
    <property type="match status" value="1"/>
</dbReference>
<evidence type="ECO:0000256" key="3">
    <source>
        <dbReference type="ARBA" id="ARBA00022801"/>
    </source>
</evidence>